<reference evidence="7 8" key="1">
    <citation type="submission" date="2016-07" db="EMBL/GenBank/DDBJ databases">
        <title>Pervasive Adenine N6-methylation of Active Genes in Fungi.</title>
        <authorList>
            <consortium name="DOE Joint Genome Institute"/>
            <person name="Mondo S.J."/>
            <person name="Dannebaum R.O."/>
            <person name="Kuo R.C."/>
            <person name="Labutti K."/>
            <person name="Haridas S."/>
            <person name="Kuo A."/>
            <person name="Salamov A."/>
            <person name="Ahrendt S.R."/>
            <person name="Lipzen A."/>
            <person name="Sullivan W."/>
            <person name="Andreopoulos W.B."/>
            <person name="Clum A."/>
            <person name="Lindquist E."/>
            <person name="Daum C."/>
            <person name="Ramamoorthy G.K."/>
            <person name="Gryganskyi A."/>
            <person name="Culley D."/>
            <person name="Magnuson J.K."/>
            <person name="James T.Y."/>
            <person name="O'Malley M.A."/>
            <person name="Stajich J.E."/>
            <person name="Spatafora J.W."/>
            <person name="Visel A."/>
            <person name="Grigoriev I.V."/>
        </authorList>
    </citation>
    <scope>NUCLEOTIDE SEQUENCE [LARGE SCALE GENOMIC DNA]</scope>
    <source>
        <strain evidence="7 8">JEL800</strain>
    </source>
</reference>
<dbReference type="PROSITE" id="PS50850">
    <property type="entry name" value="MFS"/>
    <property type="match status" value="1"/>
</dbReference>
<evidence type="ECO:0000313" key="8">
    <source>
        <dbReference type="Proteomes" id="UP000193642"/>
    </source>
</evidence>
<dbReference type="GO" id="GO:0005886">
    <property type="term" value="C:plasma membrane"/>
    <property type="evidence" value="ECO:0007669"/>
    <property type="project" value="TreeGrafter"/>
</dbReference>
<feature type="transmembrane region" description="Helical" evidence="5">
    <location>
        <begin position="95"/>
        <end position="113"/>
    </location>
</feature>
<feature type="transmembrane region" description="Helical" evidence="5">
    <location>
        <begin position="301"/>
        <end position="318"/>
    </location>
</feature>
<dbReference type="Proteomes" id="UP000193642">
    <property type="component" value="Unassembled WGS sequence"/>
</dbReference>
<evidence type="ECO:0000256" key="2">
    <source>
        <dbReference type="ARBA" id="ARBA00022692"/>
    </source>
</evidence>
<evidence type="ECO:0000313" key="7">
    <source>
        <dbReference type="EMBL" id="ORY47810.1"/>
    </source>
</evidence>
<feature type="transmembrane region" description="Helical" evidence="5">
    <location>
        <begin position="180"/>
        <end position="201"/>
    </location>
</feature>
<organism evidence="7 8">
    <name type="scientific">Rhizoclosmatium globosum</name>
    <dbReference type="NCBI Taxonomy" id="329046"/>
    <lineage>
        <taxon>Eukaryota</taxon>
        <taxon>Fungi</taxon>
        <taxon>Fungi incertae sedis</taxon>
        <taxon>Chytridiomycota</taxon>
        <taxon>Chytridiomycota incertae sedis</taxon>
        <taxon>Chytridiomycetes</taxon>
        <taxon>Chytridiales</taxon>
        <taxon>Chytriomycetaceae</taxon>
        <taxon>Rhizoclosmatium</taxon>
    </lineage>
</organism>
<keyword evidence="8" id="KW-1185">Reference proteome</keyword>
<dbReference type="PANTHER" id="PTHR23508">
    <property type="entry name" value="CARBOXYLIC ACID TRANSPORTER PROTEIN HOMOLOG"/>
    <property type="match status" value="1"/>
</dbReference>
<comment type="caution">
    <text evidence="7">The sequence shown here is derived from an EMBL/GenBank/DDBJ whole genome shotgun (WGS) entry which is preliminary data.</text>
</comment>
<dbReference type="InterPro" id="IPR020846">
    <property type="entry name" value="MFS_dom"/>
</dbReference>
<dbReference type="OrthoDB" id="5296287at2759"/>
<accession>A0A1Y2CLD2</accession>
<evidence type="ECO:0000256" key="1">
    <source>
        <dbReference type="ARBA" id="ARBA00004141"/>
    </source>
</evidence>
<dbReference type="Gene3D" id="1.20.1250.20">
    <property type="entry name" value="MFS general substrate transporter like domains"/>
    <property type="match status" value="2"/>
</dbReference>
<dbReference type="PROSITE" id="PS00217">
    <property type="entry name" value="SUGAR_TRANSPORT_2"/>
    <property type="match status" value="1"/>
</dbReference>
<dbReference type="InterPro" id="IPR036259">
    <property type="entry name" value="MFS_trans_sf"/>
</dbReference>
<gene>
    <name evidence="7" type="ORF">BCR33DRAFT_657967</name>
</gene>
<evidence type="ECO:0000259" key="6">
    <source>
        <dbReference type="PROSITE" id="PS50850"/>
    </source>
</evidence>
<proteinExistence type="predicted"/>
<comment type="subcellular location">
    <subcellularLocation>
        <location evidence="1">Membrane</location>
        <topology evidence="1">Multi-pass membrane protein</topology>
    </subcellularLocation>
</comment>
<feature type="transmembrane region" description="Helical" evidence="5">
    <location>
        <begin position="272"/>
        <end position="292"/>
    </location>
</feature>
<dbReference type="EMBL" id="MCGO01000013">
    <property type="protein sequence ID" value="ORY47810.1"/>
    <property type="molecule type" value="Genomic_DNA"/>
</dbReference>
<dbReference type="GO" id="GO:0046943">
    <property type="term" value="F:carboxylic acid transmembrane transporter activity"/>
    <property type="evidence" value="ECO:0007669"/>
    <property type="project" value="TreeGrafter"/>
</dbReference>
<dbReference type="AlphaFoldDB" id="A0A1Y2CLD2"/>
<keyword evidence="2 5" id="KW-0812">Transmembrane</keyword>
<feature type="transmembrane region" description="Helical" evidence="5">
    <location>
        <begin position="66"/>
        <end position="86"/>
    </location>
</feature>
<keyword evidence="3 5" id="KW-1133">Transmembrane helix</keyword>
<dbReference type="InterPro" id="IPR011701">
    <property type="entry name" value="MFS"/>
</dbReference>
<keyword evidence="4 5" id="KW-0472">Membrane</keyword>
<dbReference type="SUPFAM" id="SSF103473">
    <property type="entry name" value="MFS general substrate transporter"/>
    <property type="match status" value="1"/>
</dbReference>
<feature type="domain" description="Major facilitator superfamily (MFS) profile" evidence="6">
    <location>
        <begin position="28"/>
        <end position="426"/>
    </location>
</feature>
<sequence length="468" mass="50441">MRLATDPIERPQNPFAILSKLTVKHWLVFAASFLGWTLDAMDYFVFNLAVSNIATEFKENKSTITSGITLCLLLRPVGALIFGLLGDRFGRRGPLMLDILLFSILEVCTGFSNNLTTMFIIRALFGICLGGEWGLGAALALEEIPVEARGILSGLLQQGYATGNLVASGLYYAVVPSLGWRPLFYICAFPALLILFIRFFVPESKASVAQIERRKASKTSFIFDLKFTFKHHWGLAIYCIVLMTAFNFLSHGSQDLYPTFIGSLGYTDSQKAVTNAISATGAICGGTIFGYFGQYLGRRRAVIVATLGAAGMIYPWAFSSTLSSLQISGFFMQFFVQGAWGVVPAYLNELSPPAVRATFPGLTYNIGNMISASSAQIESSLGEKYPTGAVDKAGAAIPNYGLTQSVLMGITTSVLLIVIAFGEEKKGRDLTVGSLEEGPIDGTRGEVVVEYKAGVGIPQADSATTIVV</sequence>
<dbReference type="PANTHER" id="PTHR23508:SF10">
    <property type="entry name" value="CARBOXYLIC ACID TRANSPORTER PROTEIN HOMOLOG"/>
    <property type="match status" value="1"/>
</dbReference>
<evidence type="ECO:0000256" key="5">
    <source>
        <dbReference type="SAM" id="Phobius"/>
    </source>
</evidence>
<dbReference type="STRING" id="329046.A0A1Y2CLD2"/>
<feature type="transmembrane region" description="Helical" evidence="5">
    <location>
        <begin position="26"/>
        <end position="46"/>
    </location>
</feature>
<evidence type="ECO:0000256" key="3">
    <source>
        <dbReference type="ARBA" id="ARBA00022989"/>
    </source>
</evidence>
<dbReference type="Pfam" id="PF07690">
    <property type="entry name" value="MFS_1"/>
    <property type="match status" value="1"/>
</dbReference>
<feature type="transmembrane region" description="Helical" evidence="5">
    <location>
        <begin position="233"/>
        <end position="252"/>
    </location>
</feature>
<evidence type="ECO:0000256" key="4">
    <source>
        <dbReference type="ARBA" id="ARBA00023136"/>
    </source>
</evidence>
<protein>
    <submittedName>
        <fullName evidence="7">MFS general substrate transporter</fullName>
    </submittedName>
</protein>
<dbReference type="InterPro" id="IPR005829">
    <property type="entry name" value="Sugar_transporter_CS"/>
</dbReference>
<name>A0A1Y2CLD2_9FUNG</name>